<keyword evidence="3" id="KW-1185">Reference proteome</keyword>
<dbReference type="GO" id="GO:0006520">
    <property type="term" value="P:amino acid metabolic process"/>
    <property type="evidence" value="ECO:0007669"/>
    <property type="project" value="UniProtKB-ARBA"/>
</dbReference>
<comment type="caution">
    <text evidence="2">The sequence shown here is derived from an EMBL/GenBank/DDBJ whole genome shotgun (WGS) entry which is preliminary data.</text>
</comment>
<proteinExistence type="predicted"/>
<dbReference type="InterPro" id="IPR027795">
    <property type="entry name" value="CASTOR_ACT_dom"/>
</dbReference>
<feature type="domain" description="CASTOR ACT" evidence="1">
    <location>
        <begin position="69"/>
        <end position="128"/>
    </location>
</feature>
<dbReference type="Gene3D" id="3.30.2130.10">
    <property type="entry name" value="VC0802-like"/>
    <property type="match status" value="1"/>
</dbReference>
<protein>
    <submittedName>
        <fullName evidence="2">ACT domain-containing protein</fullName>
    </submittedName>
</protein>
<reference evidence="2" key="1">
    <citation type="journal article" date="2020" name="New Phytol.">
        <title>Comparative genomics reveals dynamic genome evolution in host specialist ectomycorrhizal fungi.</title>
        <authorList>
            <person name="Lofgren L.A."/>
            <person name="Nguyen N.H."/>
            <person name="Vilgalys R."/>
            <person name="Ruytinx J."/>
            <person name="Liao H.L."/>
            <person name="Branco S."/>
            <person name="Kuo A."/>
            <person name="LaButti K."/>
            <person name="Lipzen A."/>
            <person name="Andreopoulos W."/>
            <person name="Pangilinan J."/>
            <person name="Riley R."/>
            <person name="Hundley H."/>
            <person name="Na H."/>
            <person name="Barry K."/>
            <person name="Grigoriev I.V."/>
            <person name="Stajich J.E."/>
            <person name="Kennedy P.G."/>
        </authorList>
    </citation>
    <scope>NUCLEOTIDE SEQUENCE</scope>
    <source>
        <strain evidence="2">DOB743</strain>
    </source>
</reference>
<accession>A0A9P7A786</accession>
<dbReference type="PANTHER" id="PTHR31131">
    <property type="entry name" value="CHROMOSOME 1, WHOLE GENOME SHOTGUN SEQUENCE"/>
    <property type="match status" value="1"/>
</dbReference>
<evidence type="ECO:0000259" key="1">
    <source>
        <dbReference type="Pfam" id="PF13840"/>
    </source>
</evidence>
<dbReference type="InterPro" id="IPR045865">
    <property type="entry name" value="ACT-like_dom_sf"/>
</dbReference>
<dbReference type="Pfam" id="PF13840">
    <property type="entry name" value="ACT_7"/>
    <property type="match status" value="1"/>
</dbReference>
<dbReference type="SUPFAM" id="SSF55021">
    <property type="entry name" value="ACT-like"/>
    <property type="match status" value="1"/>
</dbReference>
<dbReference type="Proteomes" id="UP000714275">
    <property type="component" value="Unassembled WGS sequence"/>
</dbReference>
<dbReference type="GO" id="GO:0046394">
    <property type="term" value="P:carboxylic acid biosynthetic process"/>
    <property type="evidence" value="ECO:0007669"/>
    <property type="project" value="UniProtKB-ARBA"/>
</dbReference>
<dbReference type="InterPro" id="IPR051719">
    <property type="entry name" value="CASTOR_mTORC1"/>
</dbReference>
<dbReference type="EMBL" id="JABBWD010000001">
    <property type="protein sequence ID" value="KAG1783561.1"/>
    <property type="molecule type" value="Genomic_DNA"/>
</dbReference>
<evidence type="ECO:0000313" key="2">
    <source>
        <dbReference type="EMBL" id="KAG1783561.1"/>
    </source>
</evidence>
<organism evidence="2 3">
    <name type="scientific">Suillus placidus</name>
    <dbReference type="NCBI Taxonomy" id="48579"/>
    <lineage>
        <taxon>Eukaryota</taxon>
        <taxon>Fungi</taxon>
        <taxon>Dikarya</taxon>
        <taxon>Basidiomycota</taxon>
        <taxon>Agaricomycotina</taxon>
        <taxon>Agaricomycetes</taxon>
        <taxon>Agaricomycetidae</taxon>
        <taxon>Boletales</taxon>
        <taxon>Suillineae</taxon>
        <taxon>Suillaceae</taxon>
        <taxon>Suillus</taxon>
    </lineage>
</organism>
<dbReference type="AlphaFoldDB" id="A0A9P7A786"/>
<dbReference type="OrthoDB" id="58529at2759"/>
<dbReference type="PANTHER" id="PTHR31131:SF6">
    <property type="entry name" value="CASTOR ACT DOMAIN-CONTAINING PROTEIN"/>
    <property type="match status" value="1"/>
</dbReference>
<gene>
    <name evidence="2" type="ORF">EV702DRAFT_1054219</name>
</gene>
<evidence type="ECO:0000313" key="3">
    <source>
        <dbReference type="Proteomes" id="UP000714275"/>
    </source>
</evidence>
<sequence>MPPPFNHPSLELELLAQTFFVKQFPVDAGVPAAIASGLNAAQHTQGVFSITRTGEEISVVGEAVDDDGEWKCIKIAGPMEFGLTGVICNFTTPLRDASVPVFAVSTWNTDYVLVPKEKADAAVAALTEDGWRFRENSEVPRDA</sequence>
<name>A0A9P7A786_9AGAM</name>